<reference evidence="2" key="1">
    <citation type="journal article" date="2023" name="Mol. Phylogenet. Evol.">
        <title>Genome-scale phylogeny and comparative genomics of the fungal order Sordariales.</title>
        <authorList>
            <person name="Hensen N."/>
            <person name="Bonometti L."/>
            <person name="Westerberg I."/>
            <person name="Brannstrom I.O."/>
            <person name="Guillou S."/>
            <person name="Cros-Aarteil S."/>
            <person name="Calhoun S."/>
            <person name="Haridas S."/>
            <person name="Kuo A."/>
            <person name="Mondo S."/>
            <person name="Pangilinan J."/>
            <person name="Riley R."/>
            <person name="LaButti K."/>
            <person name="Andreopoulos B."/>
            <person name="Lipzen A."/>
            <person name="Chen C."/>
            <person name="Yan M."/>
            <person name="Daum C."/>
            <person name="Ng V."/>
            <person name="Clum A."/>
            <person name="Steindorff A."/>
            <person name="Ohm R.A."/>
            <person name="Martin F."/>
            <person name="Silar P."/>
            <person name="Natvig D.O."/>
            <person name="Lalanne C."/>
            <person name="Gautier V."/>
            <person name="Ament-Velasquez S.L."/>
            <person name="Kruys A."/>
            <person name="Hutchinson M.I."/>
            <person name="Powell A.J."/>
            <person name="Barry K."/>
            <person name="Miller A.N."/>
            <person name="Grigoriev I.V."/>
            <person name="Debuchy R."/>
            <person name="Gladieux P."/>
            <person name="Hiltunen Thoren M."/>
            <person name="Johannesson H."/>
        </authorList>
    </citation>
    <scope>NUCLEOTIDE SEQUENCE</scope>
    <source>
        <strain evidence="2">CBS 955.72</strain>
    </source>
</reference>
<feature type="compositionally biased region" description="Basic and acidic residues" evidence="1">
    <location>
        <begin position="539"/>
        <end position="549"/>
    </location>
</feature>
<reference evidence="2" key="2">
    <citation type="submission" date="2023-06" db="EMBL/GenBank/DDBJ databases">
        <authorList>
            <consortium name="Lawrence Berkeley National Laboratory"/>
            <person name="Haridas S."/>
            <person name="Hensen N."/>
            <person name="Bonometti L."/>
            <person name="Westerberg I."/>
            <person name="Brannstrom I.O."/>
            <person name="Guillou S."/>
            <person name="Cros-Aarteil S."/>
            <person name="Calhoun S."/>
            <person name="Kuo A."/>
            <person name="Mondo S."/>
            <person name="Pangilinan J."/>
            <person name="Riley R."/>
            <person name="Labutti K."/>
            <person name="Andreopoulos B."/>
            <person name="Lipzen A."/>
            <person name="Chen C."/>
            <person name="Yanf M."/>
            <person name="Daum C."/>
            <person name="Ng V."/>
            <person name="Clum A."/>
            <person name="Steindorff A."/>
            <person name="Ohm R."/>
            <person name="Martin F."/>
            <person name="Silar P."/>
            <person name="Natvig D."/>
            <person name="Lalanne C."/>
            <person name="Gautier V."/>
            <person name="Ament-Velasquez S.L."/>
            <person name="Kruys A."/>
            <person name="Hutchinson M.I."/>
            <person name="Powell A.J."/>
            <person name="Barry K."/>
            <person name="Miller A.N."/>
            <person name="Grigoriev I.V."/>
            <person name="Debuchy R."/>
            <person name="Gladieux P."/>
            <person name="Thoren M.H."/>
            <person name="Johannesson H."/>
        </authorList>
    </citation>
    <scope>NUCLEOTIDE SEQUENCE</scope>
    <source>
        <strain evidence="2">CBS 955.72</strain>
    </source>
</reference>
<feature type="compositionally biased region" description="Polar residues" evidence="1">
    <location>
        <begin position="378"/>
        <end position="387"/>
    </location>
</feature>
<accession>A0AAJ0HC98</accession>
<dbReference type="AlphaFoldDB" id="A0AAJ0HC98"/>
<proteinExistence type="predicted"/>
<feature type="region of interest" description="Disordered" evidence="1">
    <location>
        <begin position="343"/>
        <end position="426"/>
    </location>
</feature>
<comment type="caution">
    <text evidence="2">The sequence shown here is derived from an EMBL/GenBank/DDBJ whole genome shotgun (WGS) entry which is preliminary data.</text>
</comment>
<evidence type="ECO:0000256" key="1">
    <source>
        <dbReference type="SAM" id="MobiDB-lite"/>
    </source>
</evidence>
<dbReference type="Proteomes" id="UP001275084">
    <property type="component" value="Unassembled WGS sequence"/>
</dbReference>
<protein>
    <submittedName>
        <fullName evidence="2">Uncharacterized protein</fullName>
    </submittedName>
</protein>
<feature type="region of interest" description="Disordered" evidence="1">
    <location>
        <begin position="536"/>
        <end position="569"/>
    </location>
</feature>
<feature type="compositionally biased region" description="Acidic residues" evidence="1">
    <location>
        <begin position="343"/>
        <end position="358"/>
    </location>
</feature>
<name>A0AAJ0HC98_9PEZI</name>
<evidence type="ECO:0000313" key="2">
    <source>
        <dbReference type="EMBL" id="KAK3346690.1"/>
    </source>
</evidence>
<organism evidence="2 3">
    <name type="scientific">Lasiosphaeria hispida</name>
    <dbReference type="NCBI Taxonomy" id="260671"/>
    <lineage>
        <taxon>Eukaryota</taxon>
        <taxon>Fungi</taxon>
        <taxon>Dikarya</taxon>
        <taxon>Ascomycota</taxon>
        <taxon>Pezizomycotina</taxon>
        <taxon>Sordariomycetes</taxon>
        <taxon>Sordariomycetidae</taxon>
        <taxon>Sordariales</taxon>
        <taxon>Lasiosphaeriaceae</taxon>
        <taxon>Lasiosphaeria</taxon>
    </lineage>
</organism>
<evidence type="ECO:0000313" key="3">
    <source>
        <dbReference type="Proteomes" id="UP001275084"/>
    </source>
</evidence>
<dbReference type="EMBL" id="JAUIQD010000006">
    <property type="protein sequence ID" value="KAK3346690.1"/>
    <property type="molecule type" value="Genomic_DNA"/>
</dbReference>
<feature type="compositionally biased region" description="Polar residues" evidence="1">
    <location>
        <begin position="415"/>
        <end position="426"/>
    </location>
</feature>
<sequence>MSMLYVNRSDWAAGRRVQDPSQRWWNDRFGSDPQDPDGVLSQLRHRRRQKGPTGLVTLCVNEVAENIADIPEADLASIAAKLLRRVWGVVWRNGEVTFDTWKKFSKPLVADAASDDKGVTIPLELYRYSNSRKGPHENLTAMIRPLEAPASDFLVFLTIRELKDIREEILMDLADFKNLALLEFNGPQDSHADRIGDRLVRGWSEKTSPFPALKVLRITDSTFLSEKSICYVSKFPTLCVYDMSVGESEITVPDAARVHGWKYTRPSYRFGRDPAAYLRCLVRFLELFFGRQRGGSAISKMTMSLFSDRLRFYQAPVSFLPCLDHRRSDSEMSRLEEIWETFMEEEEEEDTSSSDEEPGQCSDIESDQPSGIEPDQPSGIQPNQPSNYDHDQPSEVGSDEPSDIETDDLPDDECNQSPDSESGQLSYDEYNQCSDAENNYSWKKVDGSFWATLVYALVDHSDLRAGGKAMMKPLNRSKPLPLPSKPFVTLELSKERQGHFSIDEQPGAFTNFTFYRPPLSDRTECACNANIKAHHKSRLERENKRENEHRHLKPRKRRNIGDMLNSLVG</sequence>
<keyword evidence="3" id="KW-1185">Reference proteome</keyword>
<gene>
    <name evidence="2" type="ORF">B0T25DRAFT_552643</name>
</gene>
<feature type="compositionally biased region" description="Acidic residues" evidence="1">
    <location>
        <begin position="397"/>
        <end position="414"/>
    </location>
</feature>